<evidence type="ECO:0000313" key="7">
    <source>
        <dbReference type="Proteomes" id="UP000273643"/>
    </source>
</evidence>
<gene>
    <name evidence="6" type="ORF">EDC38_1679</name>
</gene>
<dbReference type="InterPro" id="IPR001647">
    <property type="entry name" value="HTH_TetR"/>
</dbReference>
<evidence type="ECO:0000256" key="2">
    <source>
        <dbReference type="ARBA" id="ARBA00023125"/>
    </source>
</evidence>
<name>A0A3N1P0D2_9GAMM</name>
<comment type="caution">
    <text evidence="6">The sequence shown here is derived from an EMBL/GenBank/DDBJ whole genome shotgun (WGS) entry which is preliminary data.</text>
</comment>
<reference evidence="6 7" key="1">
    <citation type="submission" date="2018-11" db="EMBL/GenBank/DDBJ databases">
        <title>Genomic Encyclopedia of Type Strains, Phase IV (KMG-IV): sequencing the most valuable type-strain genomes for metagenomic binning, comparative biology and taxonomic classification.</title>
        <authorList>
            <person name="Goeker M."/>
        </authorList>
    </citation>
    <scope>NUCLEOTIDE SEQUENCE [LARGE SCALE GENOMIC DNA]</scope>
    <source>
        <strain evidence="6 7">DSM 16974</strain>
    </source>
</reference>
<dbReference type="OrthoDB" id="270177at2"/>
<dbReference type="PANTHER" id="PTHR47506:SF1">
    <property type="entry name" value="HTH-TYPE TRANSCRIPTIONAL REGULATOR YJDC"/>
    <property type="match status" value="1"/>
</dbReference>
<dbReference type="Pfam" id="PF00440">
    <property type="entry name" value="TetR_N"/>
    <property type="match status" value="1"/>
</dbReference>
<dbReference type="PROSITE" id="PS01081">
    <property type="entry name" value="HTH_TETR_1"/>
    <property type="match status" value="1"/>
</dbReference>
<dbReference type="PROSITE" id="PS50977">
    <property type="entry name" value="HTH_TETR_2"/>
    <property type="match status" value="1"/>
</dbReference>
<dbReference type="InterPro" id="IPR023772">
    <property type="entry name" value="DNA-bd_HTH_TetR-type_CS"/>
</dbReference>
<keyword evidence="7" id="KW-1185">Reference proteome</keyword>
<dbReference type="InterPro" id="IPR009057">
    <property type="entry name" value="Homeodomain-like_sf"/>
</dbReference>
<feature type="DNA-binding region" description="H-T-H motif" evidence="4">
    <location>
        <begin position="34"/>
        <end position="53"/>
    </location>
</feature>
<dbReference type="Gene3D" id="1.10.357.10">
    <property type="entry name" value="Tetracycline Repressor, domain 2"/>
    <property type="match status" value="1"/>
</dbReference>
<dbReference type="InterPro" id="IPR036271">
    <property type="entry name" value="Tet_transcr_reg_TetR-rel_C_sf"/>
</dbReference>
<sequence length="205" mass="22799">MTQKRAGRPLSFNRNEALLASMHVFWAKGYEGASIKDLTSAMGINSPSLYAAFGDKHRLYLEAIDYYASNDACAPLVVFETEPDITQAVRSFLKTVIDYSTENASGVRGCFLSSCVSTSAGEVEGAQERLQNAIVDTDARIARRFELEKARGELPEDLPSLERARLMLDLRQGYVFRCRAGLDPDSMRADIEFRVQMILAPPYKG</sequence>
<evidence type="ECO:0000256" key="4">
    <source>
        <dbReference type="PROSITE-ProRule" id="PRU00335"/>
    </source>
</evidence>
<dbReference type="SUPFAM" id="SSF48498">
    <property type="entry name" value="Tetracyclin repressor-like, C-terminal domain"/>
    <property type="match status" value="1"/>
</dbReference>
<dbReference type="Gene3D" id="1.10.10.60">
    <property type="entry name" value="Homeodomain-like"/>
    <property type="match status" value="1"/>
</dbReference>
<organism evidence="6 7">
    <name type="scientific">Marinimicrobium koreense</name>
    <dbReference type="NCBI Taxonomy" id="306545"/>
    <lineage>
        <taxon>Bacteria</taxon>
        <taxon>Pseudomonadati</taxon>
        <taxon>Pseudomonadota</taxon>
        <taxon>Gammaproteobacteria</taxon>
        <taxon>Cellvibrionales</taxon>
        <taxon>Cellvibrionaceae</taxon>
        <taxon>Marinimicrobium</taxon>
    </lineage>
</organism>
<evidence type="ECO:0000256" key="3">
    <source>
        <dbReference type="ARBA" id="ARBA00023163"/>
    </source>
</evidence>
<accession>A0A3N1P0D2</accession>
<keyword evidence="1" id="KW-0805">Transcription regulation</keyword>
<protein>
    <submittedName>
        <fullName evidence="6">TetR family transcriptional regulator</fullName>
    </submittedName>
</protein>
<dbReference type="Proteomes" id="UP000273643">
    <property type="component" value="Unassembled WGS sequence"/>
</dbReference>
<dbReference type="GO" id="GO:0003677">
    <property type="term" value="F:DNA binding"/>
    <property type="evidence" value="ECO:0007669"/>
    <property type="project" value="UniProtKB-UniRule"/>
</dbReference>
<evidence type="ECO:0000313" key="6">
    <source>
        <dbReference type="EMBL" id="ROQ21058.1"/>
    </source>
</evidence>
<feature type="domain" description="HTH tetR-type" evidence="5">
    <location>
        <begin position="11"/>
        <end position="71"/>
    </location>
</feature>
<dbReference type="EMBL" id="RJUK01000001">
    <property type="protein sequence ID" value="ROQ21058.1"/>
    <property type="molecule type" value="Genomic_DNA"/>
</dbReference>
<dbReference type="SUPFAM" id="SSF46689">
    <property type="entry name" value="Homeodomain-like"/>
    <property type="match status" value="1"/>
</dbReference>
<keyword evidence="3" id="KW-0804">Transcription</keyword>
<dbReference type="AlphaFoldDB" id="A0A3N1P0D2"/>
<dbReference type="PANTHER" id="PTHR47506">
    <property type="entry name" value="TRANSCRIPTIONAL REGULATORY PROTEIN"/>
    <property type="match status" value="1"/>
</dbReference>
<evidence type="ECO:0000256" key="1">
    <source>
        <dbReference type="ARBA" id="ARBA00023015"/>
    </source>
</evidence>
<proteinExistence type="predicted"/>
<keyword evidence="2 4" id="KW-0238">DNA-binding</keyword>
<evidence type="ECO:0000259" key="5">
    <source>
        <dbReference type="PROSITE" id="PS50977"/>
    </source>
</evidence>